<dbReference type="Gene3D" id="3.10.450.160">
    <property type="entry name" value="inner membrane protein cigr"/>
    <property type="match status" value="1"/>
</dbReference>
<reference evidence="2 3" key="1">
    <citation type="journal article" date="2016" name="Front. Microbiol.">
        <title>Genomic Resource of Rice Seed Associated Bacteria.</title>
        <authorList>
            <person name="Midha S."/>
            <person name="Bansal K."/>
            <person name="Sharma S."/>
            <person name="Kumar N."/>
            <person name="Patil P.P."/>
            <person name="Chaudhry V."/>
            <person name="Patil P.B."/>
        </authorList>
    </citation>
    <scope>NUCLEOTIDE SEQUENCE [LARGE SCALE GENOMIC DNA]</scope>
    <source>
        <strain evidence="2 3">NS334</strain>
    </source>
</reference>
<proteinExistence type="predicted"/>
<dbReference type="Pfam" id="PF11776">
    <property type="entry name" value="RcnB"/>
    <property type="match status" value="1"/>
</dbReference>
<sequence>MRSLVTAVLLAGTVLPGLAASAPATAQSREDVWRDRQDIRREQRQLDRARERGDWRDVREQRRDLREARRDFREDRRALRDRRQWQRDRREWRDDMQRWRAGHRDLYARGGWRAPFRYQSFRVGGRIAPAYYGPRYVIADPWRYRLPGAPGAARWVRHYDDALLVDTRRGVVLDVVRRFYG</sequence>
<dbReference type="AlphaFoldDB" id="A0A147I7Z2"/>
<dbReference type="RefSeq" id="WP_058754491.1">
    <property type="nucleotide sequence ID" value="NZ_LDTB01000008.1"/>
</dbReference>
<evidence type="ECO:0000313" key="2">
    <source>
        <dbReference type="EMBL" id="KTT75245.1"/>
    </source>
</evidence>
<feature type="chain" id="PRO_5007548473" evidence="1">
    <location>
        <begin position="20"/>
        <end position="181"/>
    </location>
</feature>
<dbReference type="OrthoDB" id="7205329at2"/>
<accession>A0A147I7Z2</accession>
<keyword evidence="1" id="KW-0732">Signal</keyword>
<feature type="signal peptide" evidence="1">
    <location>
        <begin position="1"/>
        <end position="19"/>
    </location>
</feature>
<dbReference type="PATRIC" id="fig|869719.3.peg.3310"/>
<gene>
    <name evidence="2" type="ORF">NS334_02975</name>
</gene>
<keyword evidence="3" id="KW-1185">Reference proteome</keyword>
<name>A0A147I7Z2_9SPHN</name>
<dbReference type="EMBL" id="LDTB01000008">
    <property type="protein sequence ID" value="KTT75245.1"/>
    <property type="molecule type" value="Genomic_DNA"/>
</dbReference>
<organism evidence="2 3">
    <name type="scientific">Sphingomonas endophytica</name>
    <dbReference type="NCBI Taxonomy" id="869719"/>
    <lineage>
        <taxon>Bacteria</taxon>
        <taxon>Pseudomonadati</taxon>
        <taxon>Pseudomonadota</taxon>
        <taxon>Alphaproteobacteria</taxon>
        <taxon>Sphingomonadales</taxon>
        <taxon>Sphingomonadaceae</taxon>
        <taxon>Sphingomonas</taxon>
    </lineage>
</organism>
<evidence type="ECO:0000313" key="3">
    <source>
        <dbReference type="Proteomes" id="UP000074310"/>
    </source>
</evidence>
<dbReference type="InterPro" id="IPR024572">
    <property type="entry name" value="RcnB"/>
</dbReference>
<dbReference type="Proteomes" id="UP000074310">
    <property type="component" value="Unassembled WGS sequence"/>
</dbReference>
<protein>
    <submittedName>
        <fullName evidence="2">Membrane protein</fullName>
    </submittedName>
</protein>
<evidence type="ECO:0000256" key="1">
    <source>
        <dbReference type="SAM" id="SignalP"/>
    </source>
</evidence>
<comment type="caution">
    <text evidence="2">The sequence shown here is derived from an EMBL/GenBank/DDBJ whole genome shotgun (WGS) entry which is preliminary data.</text>
</comment>